<feature type="compositionally biased region" description="Low complexity" evidence="1">
    <location>
        <begin position="16"/>
        <end position="35"/>
    </location>
</feature>
<reference evidence="2" key="1">
    <citation type="journal article" date="2020" name="G3 (Bethesda)">
        <title>High-Quality Assemblies for Three Invasive Social Wasps from the &lt;i&gt;Vespula&lt;/i&gt; Genus.</title>
        <authorList>
            <person name="Harrop T.W.R."/>
            <person name="Guhlin J."/>
            <person name="McLaughlin G.M."/>
            <person name="Permina E."/>
            <person name="Stockwell P."/>
            <person name="Gilligan J."/>
            <person name="Le Lec M.F."/>
            <person name="Gruber M.A.M."/>
            <person name="Quinn O."/>
            <person name="Lovegrove M."/>
            <person name="Duncan E.J."/>
            <person name="Remnant E.J."/>
            <person name="Van Eeckhoven J."/>
            <person name="Graham B."/>
            <person name="Knapp R.A."/>
            <person name="Langford K.W."/>
            <person name="Kronenberg Z."/>
            <person name="Press M.O."/>
            <person name="Eacker S.M."/>
            <person name="Wilson-Rankin E.E."/>
            <person name="Purcell J."/>
            <person name="Lester P.J."/>
            <person name="Dearden P.K."/>
        </authorList>
    </citation>
    <scope>NUCLEOTIDE SEQUENCE</scope>
    <source>
        <strain evidence="2">Marl-1</strain>
    </source>
</reference>
<dbReference type="AlphaFoldDB" id="A0A834J5U3"/>
<feature type="region of interest" description="Disordered" evidence="1">
    <location>
        <begin position="1"/>
        <end position="47"/>
    </location>
</feature>
<evidence type="ECO:0000313" key="3">
    <source>
        <dbReference type="Proteomes" id="UP000614350"/>
    </source>
</evidence>
<proteinExistence type="predicted"/>
<evidence type="ECO:0000256" key="1">
    <source>
        <dbReference type="SAM" id="MobiDB-lite"/>
    </source>
</evidence>
<name>A0A834J5U3_VESVU</name>
<protein>
    <submittedName>
        <fullName evidence="2">Uncharacterized protein</fullName>
    </submittedName>
</protein>
<gene>
    <name evidence="2" type="ORF">HZH66_013535</name>
</gene>
<organism evidence="2 3">
    <name type="scientific">Vespula vulgaris</name>
    <name type="common">Yellow jacket</name>
    <name type="synonym">Wasp</name>
    <dbReference type="NCBI Taxonomy" id="7454"/>
    <lineage>
        <taxon>Eukaryota</taxon>
        <taxon>Metazoa</taxon>
        <taxon>Ecdysozoa</taxon>
        <taxon>Arthropoda</taxon>
        <taxon>Hexapoda</taxon>
        <taxon>Insecta</taxon>
        <taxon>Pterygota</taxon>
        <taxon>Neoptera</taxon>
        <taxon>Endopterygota</taxon>
        <taxon>Hymenoptera</taxon>
        <taxon>Apocrita</taxon>
        <taxon>Aculeata</taxon>
        <taxon>Vespoidea</taxon>
        <taxon>Vespidae</taxon>
        <taxon>Vespinae</taxon>
        <taxon>Vespula</taxon>
    </lineage>
</organism>
<sequence>MLKHVSVSPWRGRADSVSLSSSGGASSCGSGSPTPGHTPPPSRASSCASLAPLTALSSFSPADTAPQQLWMTTCVLVRR</sequence>
<comment type="caution">
    <text evidence="2">The sequence shown here is derived from an EMBL/GenBank/DDBJ whole genome shotgun (WGS) entry which is preliminary data.</text>
</comment>
<evidence type="ECO:0000313" key="2">
    <source>
        <dbReference type="EMBL" id="KAF7382103.1"/>
    </source>
</evidence>
<dbReference type="Proteomes" id="UP000614350">
    <property type="component" value="Unassembled WGS sequence"/>
</dbReference>
<keyword evidence="3" id="KW-1185">Reference proteome</keyword>
<dbReference type="EMBL" id="JACSEA010000019">
    <property type="protein sequence ID" value="KAF7382103.1"/>
    <property type="molecule type" value="Genomic_DNA"/>
</dbReference>
<dbReference type="PROSITE" id="PS51257">
    <property type="entry name" value="PROKAR_LIPOPROTEIN"/>
    <property type="match status" value="1"/>
</dbReference>
<accession>A0A834J5U3</accession>